<dbReference type="AlphaFoldDB" id="A0A2U3QJI1"/>
<keyword evidence="4" id="KW-1185">Reference proteome</keyword>
<evidence type="ECO:0000259" key="1">
    <source>
        <dbReference type="Pfam" id="PF00534"/>
    </source>
</evidence>
<feature type="domain" description="Glycosyl transferase family 1" evidence="1">
    <location>
        <begin position="209"/>
        <end position="352"/>
    </location>
</feature>
<dbReference type="EMBL" id="OUUY01000108">
    <property type="protein sequence ID" value="SPQ01562.1"/>
    <property type="molecule type" value="Genomic_DNA"/>
</dbReference>
<dbReference type="Gene3D" id="3.40.50.2000">
    <property type="entry name" value="Glycogen Phosphorylase B"/>
    <property type="match status" value="2"/>
</dbReference>
<dbReference type="OrthoDB" id="9792322at2"/>
<proteinExistence type="predicted"/>
<dbReference type="InterPro" id="IPR050194">
    <property type="entry name" value="Glycosyltransferase_grp1"/>
</dbReference>
<dbReference type="PANTHER" id="PTHR45947:SF3">
    <property type="entry name" value="SULFOQUINOVOSYL TRANSFERASE SQD2"/>
    <property type="match status" value="1"/>
</dbReference>
<dbReference type="Proteomes" id="UP000245125">
    <property type="component" value="Unassembled WGS sequence"/>
</dbReference>
<dbReference type="Pfam" id="PF13439">
    <property type="entry name" value="Glyco_transf_4"/>
    <property type="match status" value="1"/>
</dbReference>
<name>A0A2U3QJI1_9BACT</name>
<evidence type="ECO:0000259" key="2">
    <source>
        <dbReference type="Pfam" id="PF13439"/>
    </source>
</evidence>
<evidence type="ECO:0000313" key="4">
    <source>
        <dbReference type="Proteomes" id="UP000245125"/>
    </source>
</evidence>
<dbReference type="InterPro" id="IPR001296">
    <property type="entry name" value="Glyco_trans_1"/>
</dbReference>
<organism evidence="3 4">
    <name type="scientific">Candidatus Sulfobium mesophilum</name>
    <dbReference type="NCBI Taxonomy" id="2016548"/>
    <lineage>
        <taxon>Bacteria</taxon>
        <taxon>Pseudomonadati</taxon>
        <taxon>Nitrospirota</taxon>
        <taxon>Nitrospiria</taxon>
        <taxon>Nitrospirales</taxon>
        <taxon>Nitrospiraceae</taxon>
        <taxon>Candidatus Sulfobium</taxon>
    </lineage>
</organism>
<dbReference type="PANTHER" id="PTHR45947">
    <property type="entry name" value="SULFOQUINOVOSYL TRANSFERASE SQD2"/>
    <property type="match status" value="1"/>
</dbReference>
<protein>
    <submittedName>
        <fullName evidence="3">Putative Glycosyl transferase, group 1</fullName>
    </submittedName>
</protein>
<sequence length="379" mass="41937">MDSRPLKILSMISDNGRGGSDRLALDISKGLKRLGHRVIWGSPSGDELRGEAVEAGIEIYNLSPSGWVDMTGLTAFLKFCRDEKIEIVNAHHSRARHMLLLARLCGLDSKVVFTRHCILSGVPYVSAFYFNLIDMNIAVSNVVKKSLLRGGISTNRAAMVYGGIDIDKFSQQKAEQIEMVSNKFSRNGAFNIGIVARYYGGKVFKPDSSTMKGHEFLFRALALLPGDFNVLVLGVWGNKDIENLKLVAEYNGLSPGRLTFCDFQREIAPFYKIMDVNILPSQNEGLGLTLIEAMAAGVPCIGADSGGIREIIDDGINGFLFQPGNSKDLSEKIQILQKDTETRSLFIRNGKEKVAKLFDIKKTVTETEKIFYSLIRQNS</sequence>
<dbReference type="GO" id="GO:0016758">
    <property type="term" value="F:hexosyltransferase activity"/>
    <property type="evidence" value="ECO:0007669"/>
    <property type="project" value="TreeGrafter"/>
</dbReference>
<dbReference type="CDD" id="cd03801">
    <property type="entry name" value="GT4_PimA-like"/>
    <property type="match status" value="1"/>
</dbReference>
<dbReference type="InterPro" id="IPR028098">
    <property type="entry name" value="Glyco_trans_4-like_N"/>
</dbReference>
<dbReference type="Pfam" id="PF00534">
    <property type="entry name" value="Glycos_transf_1"/>
    <property type="match status" value="1"/>
</dbReference>
<evidence type="ECO:0000313" key="3">
    <source>
        <dbReference type="EMBL" id="SPQ01562.1"/>
    </source>
</evidence>
<feature type="domain" description="Glycosyltransferase subfamily 4-like N-terminal" evidence="2">
    <location>
        <begin position="18"/>
        <end position="167"/>
    </location>
</feature>
<dbReference type="SUPFAM" id="SSF53756">
    <property type="entry name" value="UDP-Glycosyltransferase/glycogen phosphorylase"/>
    <property type="match status" value="1"/>
</dbReference>
<keyword evidence="3" id="KW-0808">Transferase</keyword>
<gene>
    <name evidence="3" type="ORF">NBG4_60038</name>
</gene>
<reference evidence="4" key="1">
    <citation type="submission" date="2018-03" db="EMBL/GenBank/DDBJ databases">
        <authorList>
            <person name="Zecchin S."/>
        </authorList>
    </citation>
    <scope>NUCLEOTIDE SEQUENCE [LARGE SCALE GENOMIC DNA]</scope>
</reference>
<accession>A0A2U3QJI1</accession>